<sequence>MMNKVMCKFSVLLFGCLLQQNVSAAFIEIGSRTSELIGIERVVDVRTFPGGALLDTGIITNWSLSYDDVTDDGELIITAFLTSAPSSSSAFEVTSTSLSANANGSLRVVGGVNVEGFGVVPFSGDIAVTVDTDFVEQTTLFTLNLLEILNTDQKGLLIETGLVGSPFDIAVNFELFSGLSSIVGNPFPIYSSVPVPAAVWLLGSGLLGLVAMGRKKYA</sequence>
<evidence type="ECO:0000313" key="2">
    <source>
        <dbReference type="EMBL" id="VAW53872.1"/>
    </source>
</evidence>
<protein>
    <submittedName>
        <fullName evidence="2">Uncharacterized protein</fullName>
    </submittedName>
</protein>
<dbReference type="EMBL" id="UOFF01000046">
    <property type="protein sequence ID" value="VAW53872.1"/>
    <property type="molecule type" value="Genomic_DNA"/>
</dbReference>
<gene>
    <name evidence="2" type="ORF">MNBD_GAMMA07-1964</name>
</gene>
<keyword evidence="1" id="KW-1133">Transmembrane helix</keyword>
<organism evidence="2">
    <name type="scientific">hydrothermal vent metagenome</name>
    <dbReference type="NCBI Taxonomy" id="652676"/>
    <lineage>
        <taxon>unclassified sequences</taxon>
        <taxon>metagenomes</taxon>
        <taxon>ecological metagenomes</taxon>
    </lineage>
</organism>
<proteinExistence type="predicted"/>
<reference evidence="2" key="1">
    <citation type="submission" date="2018-06" db="EMBL/GenBank/DDBJ databases">
        <authorList>
            <person name="Zhirakovskaya E."/>
        </authorList>
    </citation>
    <scope>NUCLEOTIDE SEQUENCE</scope>
</reference>
<keyword evidence="1" id="KW-0812">Transmembrane</keyword>
<evidence type="ECO:0000256" key="1">
    <source>
        <dbReference type="SAM" id="Phobius"/>
    </source>
</evidence>
<keyword evidence="1" id="KW-0472">Membrane</keyword>
<dbReference type="NCBIfam" id="TIGR03370">
    <property type="entry name" value="VPLPA-CTERM"/>
    <property type="match status" value="1"/>
</dbReference>
<accession>A0A3B0WS13</accession>
<dbReference type="AlphaFoldDB" id="A0A3B0WS13"/>
<name>A0A3B0WS13_9ZZZZ</name>
<feature type="transmembrane region" description="Helical" evidence="1">
    <location>
        <begin position="189"/>
        <end position="212"/>
    </location>
</feature>
<dbReference type="InterPro" id="IPR022472">
    <property type="entry name" value="VPLPA-CTERM"/>
</dbReference>